<evidence type="ECO:0000313" key="2">
    <source>
        <dbReference type="Proteomes" id="UP001519294"/>
    </source>
</evidence>
<dbReference type="Proteomes" id="UP001519294">
    <property type="component" value="Unassembled WGS sequence"/>
</dbReference>
<organism evidence="1 2">
    <name type="scientific">Virgibacillus alimentarius</name>
    <dbReference type="NCBI Taxonomy" id="698769"/>
    <lineage>
        <taxon>Bacteria</taxon>
        <taxon>Bacillati</taxon>
        <taxon>Bacillota</taxon>
        <taxon>Bacilli</taxon>
        <taxon>Bacillales</taxon>
        <taxon>Bacillaceae</taxon>
        <taxon>Virgibacillus</taxon>
    </lineage>
</organism>
<evidence type="ECO:0008006" key="3">
    <source>
        <dbReference type="Google" id="ProtNLM"/>
    </source>
</evidence>
<gene>
    <name evidence="1" type="ORF">J2Z81_000228</name>
</gene>
<comment type="caution">
    <text evidence="1">The sequence shown here is derived from an EMBL/GenBank/DDBJ whole genome shotgun (WGS) entry which is preliminary data.</text>
</comment>
<accession>A0ABS4S488</accession>
<proteinExistence type="predicted"/>
<reference evidence="1 2" key="1">
    <citation type="submission" date="2021-03" db="EMBL/GenBank/DDBJ databases">
        <title>Genomic Encyclopedia of Type Strains, Phase IV (KMG-IV): sequencing the most valuable type-strain genomes for metagenomic binning, comparative biology and taxonomic classification.</title>
        <authorList>
            <person name="Goeker M."/>
        </authorList>
    </citation>
    <scope>NUCLEOTIDE SEQUENCE [LARGE SCALE GENOMIC DNA]</scope>
    <source>
        <strain evidence="1 2">DSM 25790</strain>
    </source>
</reference>
<dbReference type="EMBL" id="JAGIKX010000001">
    <property type="protein sequence ID" value="MBP2256296.1"/>
    <property type="molecule type" value="Genomic_DNA"/>
</dbReference>
<name>A0ABS4S488_9BACI</name>
<protein>
    <recommendedName>
        <fullName evidence="3">YneQ</fullName>
    </recommendedName>
</protein>
<keyword evidence="2" id="KW-1185">Reference proteome</keyword>
<dbReference type="RefSeq" id="WP_226370545.1">
    <property type="nucleotide sequence ID" value="NZ_JAGIKX010000001.1"/>
</dbReference>
<sequence>MAFGITKSELKRWKNGVKNGQITFLTHYWLDNRFPDSFTVTKVGCVNLKKLKEWGHKYGLKSEWIHSDPEFPHFDLFGERQKEILMSENKWDHINKFNL</sequence>
<evidence type="ECO:0000313" key="1">
    <source>
        <dbReference type="EMBL" id="MBP2256296.1"/>
    </source>
</evidence>